<reference evidence="1" key="1">
    <citation type="submission" date="2021-02" db="EMBL/GenBank/DDBJ databases">
        <authorList>
            <person name="Dougan E. K."/>
            <person name="Rhodes N."/>
            <person name="Thang M."/>
            <person name="Chan C."/>
        </authorList>
    </citation>
    <scope>NUCLEOTIDE SEQUENCE</scope>
</reference>
<organism evidence="1 2">
    <name type="scientific">Symbiodinium pilosum</name>
    <name type="common">Dinoflagellate</name>
    <dbReference type="NCBI Taxonomy" id="2952"/>
    <lineage>
        <taxon>Eukaryota</taxon>
        <taxon>Sar</taxon>
        <taxon>Alveolata</taxon>
        <taxon>Dinophyceae</taxon>
        <taxon>Suessiales</taxon>
        <taxon>Symbiodiniaceae</taxon>
        <taxon>Symbiodinium</taxon>
    </lineage>
</organism>
<dbReference type="AlphaFoldDB" id="A0A812N7B4"/>
<dbReference type="EMBL" id="CAJNIZ010010377">
    <property type="protein sequence ID" value="CAE7299373.1"/>
    <property type="molecule type" value="Genomic_DNA"/>
</dbReference>
<accession>A0A812N7B4</accession>
<proteinExistence type="predicted"/>
<name>A0A812N7B4_SYMPI</name>
<evidence type="ECO:0000313" key="2">
    <source>
        <dbReference type="Proteomes" id="UP000649617"/>
    </source>
</evidence>
<dbReference type="Proteomes" id="UP000649617">
    <property type="component" value="Unassembled WGS sequence"/>
</dbReference>
<keyword evidence="2" id="KW-1185">Reference proteome</keyword>
<sequence>MWGGPDGPEPPLPCNNPFDMLTESGMALLMVTILKMRPRSVAHFGLQCSTWSIMSRGSTLRTFLAPHGDTSKIGVQSGNKMVSRFCLLAILMSALQISWTLEQPSNSLMNRHKRFRQLAKSLYVRKVQFWMKKWGSSTPKRTVVYSNDASIVRFQTSKLTKEQRKGCRQLVKRSIGKDGKPKFSGNKFLKRSEQYPLGFALRYLQIFEELATNDEHRRVEHK</sequence>
<protein>
    <submittedName>
        <fullName evidence="1">Uncharacterized protein</fullName>
    </submittedName>
</protein>
<dbReference type="OrthoDB" id="442359at2759"/>
<comment type="caution">
    <text evidence="1">The sequence shown here is derived from an EMBL/GenBank/DDBJ whole genome shotgun (WGS) entry which is preliminary data.</text>
</comment>
<feature type="non-terminal residue" evidence="1">
    <location>
        <position position="222"/>
    </location>
</feature>
<evidence type="ECO:0000313" key="1">
    <source>
        <dbReference type="EMBL" id="CAE7299373.1"/>
    </source>
</evidence>
<gene>
    <name evidence="1" type="ORF">SPIL2461_LOCUS6759</name>
</gene>